<sequence>MAQNSKKIYRKKPSDLRDSSPRSSSGSTQRSGQSPGYAQPHADHWICRLGCGDPTGPARPGAQIQRDLRCHAQIGPTTLFFIYRQFFFFFTASSQFGFLHTHSSSLKMGVAAHFVFQNGR</sequence>
<accession>A0ABD1T4S8</accession>
<evidence type="ECO:0000256" key="1">
    <source>
        <dbReference type="SAM" id="MobiDB-lite"/>
    </source>
</evidence>
<dbReference type="AlphaFoldDB" id="A0ABD1T4S8"/>
<dbReference type="EMBL" id="JBFOLJ010000009">
    <property type="protein sequence ID" value="KAL2507668.1"/>
    <property type="molecule type" value="Genomic_DNA"/>
</dbReference>
<organism evidence="2 3">
    <name type="scientific">Forsythia ovata</name>
    <dbReference type="NCBI Taxonomy" id="205694"/>
    <lineage>
        <taxon>Eukaryota</taxon>
        <taxon>Viridiplantae</taxon>
        <taxon>Streptophyta</taxon>
        <taxon>Embryophyta</taxon>
        <taxon>Tracheophyta</taxon>
        <taxon>Spermatophyta</taxon>
        <taxon>Magnoliopsida</taxon>
        <taxon>eudicotyledons</taxon>
        <taxon>Gunneridae</taxon>
        <taxon>Pentapetalae</taxon>
        <taxon>asterids</taxon>
        <taxon>lamiids</taxon>
        <taxon>Lamiales</taxon>
        <taxon>Oleaceae</taxon>
        <taxon>Forsythieae</taxon>
        <taxon>Forsythia</taxon>
    </lineage>
</organism>
<evidence type="ECO:0000313" key="2">
    <source>
        <dbReference type="EMBL" id="KAL2507668.1"/>
    </source>
</evidence>
<protein>
    <submittedName>
        <fullName evidence="2">Uncharacterized protein</fullName>
    </submittedName>
</protein>
<gene>
    <name evidence="2" type="ORF">Fot_31315</name>
</gene>
<evidence type="ECO:0000313" key="3">
    <source>
        <dbReference type="Proteomes" id="UP001604277"/>
    </source>
</evidence>
<keyword evidence="3" id="KW-1185">Reference proteome</keyword>
<comment type="caution">
    <text evidence="2">The sequence shown here is derived from an EMBL/GenBank/DDBJ whole genome shotgun (WGS) entry which is preliminary data.</text>
</comment>
<name>A0ABD1T4S8_9LAMI</name>
<dbReference type="Proteomes" id="UP001604277">
    <property type="component" value="Unassembled WGS sequence"/>
</dbReference>
<feature type="compositionally biased region" description="Low complexity" evidence="1">
    <location>
        <begin position="21"/>
        <end position="36"/>
    </location>
</feature>
<reference evidence="3" key="1">
    <citation type="submission" date="2024-07" db="EMBL/GenBank/DDBJ databases">
        <title>Two chromosome-level genome assemblies of Korean endemic species Abeliophyllum distichum and Forsythia ovata (Oleaceae).</title>
        <authorList>
            <person name="Jang H."/>
        </authorList>
    </citation>
    <scope>NUCLEOTIDE SEQUENCE [LARGE SCALE GENOMIC DNA]</scope>
</reference>
<feature type="region of interest" description="Disordered" evidence="1">
    <location>
        <begin position="1"/>
        <end position="40"/>
    </location>
</feature>
<proteinExistence type="predicted"/>